<keyword evidence="1" id="KW-1133">Transmembrane helix</keyword>
<proteinExistence type="predicted"/>
<keyword evidence="4" id="KW-1185">Reference proteome</keyword>
<keyword evidence="1" id="KW-0812">Transmembrane</keyword>
<feature type="transmembrane region" description="Helical" evidence="1">
    <location>
        <begin position="149"/>
        <end position="171"/>
    </location>
</feature>
<evidence type="ECO:0000313" key="3">
    <source>
        <dbReference type="EMBL" id="GMH50866.1"/>
    </source>
</evidence>
<dbReference type="InterPro" id="IPR025196">
    <property type="entry name" value="DUF4126"/>
</dbReference>
<dbReference type="EMBL" id="BRXW01000398">
    <property type="protein sequence ID" value="GMH50866.1"/>
    <property type="molecule type" value="Genomic_DNA"/>
</dbReference>
<sequence length="222" mass="24208">MPTVTSLAAKLALIGNVGISPFYVIFMMALISSYNGDTLNLNSSYETIITSPTFRGLSALAATMELAGKSIPFVDGALDAAQTFLVPLIAVFVCLATGATDDIEERRLEGVESSFYITVLQGIFVAFGALTAVAVHLTKMLIRTIGAGWLTTVLTVFEILFCTFTILAVAYVQTAALLIGFVFFCCFLRLVRGAFAKLWEKRKKKKNRFSFRKKSAKESLLL</sequence>
<comment type="caution">
    <text evidence="3">The sequence shown here is derived from an EMBL/GenBank/DDBJ whole genome shotgun (WGS) entry which is preliminary data.</text>
</comment>
<dbReference type="AlphaFoldDB" id="A0A9W6ZEN8"/>
<feature type="transmembrane region" description="Helical" evidence="1">
    <location>
        <begin position="115"/>
        <end position="137"/>
    </location>
</feature>
<dbReference type="Pfam" id="PF13548">
    <property type="entry name" value="DUF4126"/>
    <property type="match status" value="1"/>
</dbReference>
<reference evidence="4" key="1">
    <citation type="journal article" date="2023" name="Commun. Biol.">
        <title>Genome analysis of Parmales, the sister group of diatoms, reveals the evolutionary specialization of diatoms from phago-mixotrophs to photoautotrophs.</title>
        <authorList>
            <person name="Ban H."/>
            <person name="Sato S."/>
            <person name="Yoshikawa S."/>
            <person name="Yamada K."/>
            <person name="Nakamura Y."/>
            <person name="Ichinomiya M."/>
            <person name="Sato N."/>
            <person name="Blanc-Mathieu R."/>
            <person name="Endo H."/>
            <person name="Kuwata A."/>
            <person name="Ogata H."/>
        </authorList>
    </citation>
    <scope>NUCLEOTIDE SEQUENCE [LARGE SCALE GENOMIC DNA]</scope>
    <source>
        <strain evidence="4">NIES 3700</strain>
    </source>
</reference>
<organism evidence="3 4">
    <name type="scientific">Triparma laevis f. longispina</name>
    <dbReference type="NCBI Taxonomy" id="1714387"/>
    <lineage>
        <taxon>Eukaryota</taxon>
        <taxon>Sar</taxon>
        <taxon>Stramenopiles</taxon>
        <taxon>Ochrophyta</taxon>
        <taxon>Bolidophyceae</taxon>
        <taxon>Parmales</taxon>
        <taxon>Triparmaceae</taxon>
        <taxon>Triparma</taxon>
    </lineage>
</organism>
<protein>
    <recommendedName>
        <fullName evidence="2">DUF4126 domain-containing protein</fullName>
    </recommendedName>
</protein>
<evidence type="ECO:0000259" key="2">
    <source>
        <dbReference type="Pfam" id="PF13548"/>
    </source>
</evidence>
<feature type="transmembrane region" description="Helical" evidence="1">
    <location>
        <begin position="12"/>
        <end position="34"/>
    </location>
</feature>
<gene>
    <name evidence="3" type="ORF">TrLO_g5702</name>
</gene>
<feature type="domain" description="DUF4126" evidence="2">
    <location>
        <begin position="9"/>
        <end position="192"/>
    </location>
</feature>
<dbReference type="Proteomes" id="UP001165122">
    <property type="component" value="Unassembled WGS sequence"/>
</dbReference>
<accession>A0A9W6ZEN8</accession>
<name>A0A9W6ZEN8_9STRA</name>
<evidence type="ECO:0000256" key="1">
    <source>
        <dbReference type="SAM" id="Phobius"/>
    </source>
</evidence>
<evidence type="ECO:0000313" key="4">
    <source>
        <dbReference type="Proteomes" id="UP001165122"/>
    </source>
</evidence>
<keyword evidence="1" id="KW-0472">Membrane</keyword>
<feature type="transmembrane region" description="Helical" evidence="1">
    <location>
        <begin position="177"/>
        <end position="199"/>
    </location>
</feature>
<dbReference type="OrthoDB" id="47653at2759"/>